<reference evidence="2 3" key="1">
    <citation type="submission" date="2019-04" db="EMBL/GenBank/DDBJ databases">
        <title>Lacinutrix sp. nov., isolated from marine water.</title>
        <authorList>
            <person name="Kim W."/>
        </authorList>
    </citation>
    <scope>NUCLEOTIDE SEQUENCE [LARGE SCALE GENOMIC DNA]</scope>
    <source>
        <strain evidence="2 3">CAU 1491</strain>
    </source>
</reference>
<comment type="caution">
    <text evidence="2">The sequence shown here is derived from an EMBL/GenBank/DDBJ whole genome shotgun (WGS) entry which is preliminary data.</text>
</comment>
<dbReference type="Pfam" id="PF14134">
    <property type="entry name" value="DUF4301"/>
    <property type="match status" value="1"/>
</dbReference>
<evidence type="ECO:0000313" key="3">
    <source>
        <dbReference type="Proteomes" id="UP000307657"/>
    </source>
</evidence>
<name>A0A4U0F2J8_9FLAO</name>
<keyword evidence="3" id="KW-1185">Reference proteome</keyword>
<evidence type="ECO:0000259" key="1">
    <source>
        <dbReference type="Pfam" id="PF14134"/>
    </source>
</evidence>
<accession>A0A4U0F2J8</accession>
<dbReference type="Proteomes" id="UP000307657">
    <property type="component" value="Unassembled WGS sequence"/>
</dbReference>
<dbReference type="InterPro" id="IPR029044">
    <property type="entry name" value="Nucleotide-diphossugar_trans"/>
</dbReference>
<proteinExistence type="predicted"/>
<sequence length="518" mass="59042">MNFTKEDIKQIEKKGLTVDKVLSQLELFKKGIPFVNLKSAATVGDGIWSFNEEDINELITLYNSKKDNVSIVKFVPASGAATRMFKALFQFLEGYNPKNKPLEAYLKNSNNKELAIFFEGLNKLPFFNEVILKLNDTHSNYNTLSSDEQQWLFVKTMLDKNLLNFSSSPKGLLPFHQYKNYVLTAFEEHLFEAAKYASSKNEADLHFTVSKTHQQKFSKKINTVKDVIEHSTLTKFNISFSYQKQATDTIAVTLSNEPLRDKNKKLVFRPSGHGALIENLNNIDADVIFIKNIDNVVVSNYVDEVAKYKKMLGGILLKIQENIFNYQHILDTKVSNEQLIEITNFLTQKLNIVLNYNFNNLNFQEKKTYLKSQLNKPIRVCGMVKNQGEPGGGPFWVKDASATVSLQIVESAQIDKNDPQQIEILKNATHFNPVDLVCGVKNYKGEKYDLTKFIDKNTAFITTKTKSGKDLKALELPGLWNGSMAYWNTIFVEVPLITFNPIKTVNDLLKETHQVKIN</sequence>
<organism evidence="2 3">
    <name type="scientific">Pontimicrobium aquaticum</name>
    <dbReference type="NCBI Taxonomy" id="2565367"/>
    <lineage>
        <taxon>Bacteria</taxon>
        <taxon>Pseudomonadati</taxon>
        <taxon>Bacteroidota</taxon>
        <taxon>Flavobacteriia</taxon>
        <taxon>Flavobacteriales</taxon>
        <taxon>Flavobacteriaceae</taxon>
        <taxon>Pontimicrobium</taxon>
    </lineage>
</organism>
<dbReference type="InterPro" id="IPR025393">
    <property type="entry name" value="DUF4301"/>
</dbReference>
<gene>
    <name evidence="2" type="ORF">E5167_01735</name>
</gene>
<dbReference type="EMBL" id="SUPL01000001">
    <property type="protein sequence ID" value="TJY38004.1"/>
    <property type="molecule type" value="Genomic_DNA"/>
</dbReference>
<evidence type="ECO:0000313" key="2">
    <source>
        <dbReference type="EMBL" id="TJY38004.1"/>
    </source>
</evidence>
<dbReference type="RefSeq" id="WP_136840405.1">
    <property type="nucleotide sequence ID" value="NZ_SUPL01000001.1"/>
</dbReference>
<feature type="domain" description="DUF4301" evidence="1">
    <location>
        <begin position="4"/>
        <end position="514"/>
    </location>
</feature>
<dbReference type="OrthoDB" id="5572060at2"/>
<dbReference type="SUPFAM" id="SSF53448">
    <property type="entry name" value="Nucleotide-diphospho-sugar transferases"/>
    <property type="match status" value="1"/>
</dbReference>
<protein>
    <submittedName>
        <fullName evidence="2">DUF4301 family protein</fullName>
    </submittedName>
</protein>
<dbReference type="AlphaFoldDB" id="A0A4U0F2J8"/>